<protein>
    <submittedName>
        <fullName evidence="1">DUF3289 family protein</fullName>
    </submittedName>
</protein>
<gene>
    <name evidence="1" type="ORF">J1784_15130</name>
</gene>
<dbReference type="NCBIfam" id="TIGR03034">
    <property type="entry name" value="YPO3983 family protein"/>
    <property type="match status" value="1"/>
</dbReference>
<dbReference type="EMBL" id="JAFMOY010000128">
    <property type="protein sequence ID" value="MBU9846344.1"/>
    <property type="molecule type" value="Genomic_DNA"/>
</dbReference>
<sequence>MDYFPKKASRLLQPYPEIKSTLSVKQCSDILFDEMRELSKPFALYGVYSGLIVKMINHMQKNSGLPFRDYLLNMALERQIRYDFSQISSLNTIKKTLLNDINWGNNRHAQDIEVLLRKNLQSCFLPKFKRFKDNFNGMGITVHDTYATQITLTSLSIVKNEYQAVINYKVQDHFGLDKKDISNPQFKMLRFFRIWFVLHRWEKLGFKPFTTEMEANISIKGGIR</sequence>
<dbReference type="InterPro" id="IPR017483">
    <property type="entry name" value="CHP03034"/>
</dbReference>
<comment type="caution">
    <text evidence="1">The sequence shown here is derived from an EMBL/GenBank/DDBJ whole genome shotgun (WGS) entry which is preliminary data.</text>
</comment>
<dbReference type="Proteomes" id="UP000739284">
    <property type="component" value="Unassembled WGS sequence"/>
</dbReference>
<evidence type="ECO:0000313" key="2">
    <source>
        <dbReference type="Proteomes" id="UP000739284"/>
    </source>
</evidence>
<reference evidence="1 2" key="1">
    <citation type="submission" date="2021-03" db="EMBL/GenBank/DDBJ databases">
        <title>Five novel Rahnella species.</title>
        <authorList>
            <person name="Brady C."/>
            <person name="Asselin J."/>
            <person name="Beer S."/>
            <person name="Bruberg M.B."/>
            <person name="Crampton B."/>
            <person name="Venter S."/>
            <person name="Arnold D."/>
            <person name="Denman S."/>
        </authorList>
    </citation>
    <scope>NUCLEOTIDE SEQUENCE [LARGE SCALE GENOMIC DNA]</scope>
    <source>
        <strain evidence="1 2">FRB 231</strain>
    </source>
</reference>
<dbReference type="Pfam" id="PF11692">
    <property type="entry name" value="DUF3289"/>
    <property type="match status" value="1"/>
</dbReference>
<keyword evidence="2" id="KW-1185">Reference proteome</keyword>
<accession>A0ABS6LHE4</accession>
<evidence type="ECO:0000313" key="1">
    <source>
        <dbReference type="EMBL" id="MBU9846344.1"/>
    </source>
</evidence>
<name>A0ABS6LHE4_9GAMM</name>
<proteinExistence type="predicted"/>
<organism evidence="1 2">
    <name type="scientific">Rahnella ecdela</name>
    <dbReference type="NCBI Taxonomy" id="2816250"/>
    <lineage>
        <taxon>Bacteria</taxon>
        <taxon>Pseudomonadati</taxon>
        <taxon>Pseudomonadota</taxon>
        <taxon>Gammaproteobacteria</taxon>
        <taxon>Enterobacterales</taxon>
        <taxon>Yersiniaceae</taxon>
        <taxon>Rahnella</taxon>
    </lineage>
</organism>